<evidence type="ECO:0000256" key="4">
    <source>
        <dbReference type="ARBA" id="ARBA00022755"/>
    </source>
</evidence>
<keyword evidence="2 8" id="KW-0436">Ligase</keyword>
<comment type="subcellular location">
    <subcellularLocation>
        <location evidence="8">Cytoplasm</location>
    </subcellularLocation>
</comment>
<keyword evidence="6 8" id="KW-0067">ATP-binding</keyword>
<feature type="active site" evidence="8">
    <location>
        <position position="186"/>
    </location>
</feature>
<dbReference type="GO" id="GO:0005737">
    <property type="term" value="C:cytoplasm"/>
    <property type="evidence" value="ECO:0007669"/>
    <property type="project" value="UniProtKB-SubCell"/>
</dbReference>
<name>A1RQQ9_PYRIL</name>
<evidence type="ECO:0000256" key="6">
    <source>
        <dbReference type="ARBA" id="ARBA00022840"/>
    </source>
</evidence>
<evidence type="ECO:0000256" key="3">
    <source>
        <dbReference type="ARBA" id="ARBA00022741"/>
    </source>
</evidence>
<evidence type="ECO:0000256" key="8">
    <source>
        <dbReference type="HAMAP-Rule" id="MF_00421"/>
    </source>
</evidence>
<evidence type="ECO:0000256" key="1">
    <source>
        <dbReference type="ARBA" id="ARBA00022490"/>
    </source>
</evidence>
<keyword evidence="10" id="KW-1185">Reference proteome</keyword>
<dbReference type="HAMAP" id="MF_00421">
    <property type="entry name" value="PurQ"/>
    <property type="match status" value="1"/>
</dbReference>
<comment type="catalytic activity">
    <reaction evidence="8">
        <text>L-glutamine + H2O = L-glutamate + NH4(+)</text>
        <dbReference type="Rhea" id="RHEA:15889"/>
        <dbReference type="ChEBI" id="CHEBI:15377"/>
        <dbReference type="ChEBI" id="CHEBI:28938"/>
        <dbReference type="ChEBI" id="CHEBI:29985"/>
        <dbReference type="ChEBI" id="CHEBI:58359"/>
        <dbReference type="EC" id="3.5.1.2"/>
    </reaction>
</comment>
<dbReference type="PANTHER" id="PTHR47552:SF1">
    <property type="entry name" value="PHOSPHORIBOSYLFORMYLGLYCINAMIDINE SYNTHASE SUBUNIT PURQ"/>
    <property type="match status" value="1"/>
</dbReference>
<keyword evidence="1 8" id="KW-0963">Cytoplasm</keyword>
<dbReference type="GO" id="GO:0006189">
    <property type="term" value="P:'de novo' IMP biosynthetic process"/>
    <property type="evidence" value="ECO:0007669"/>
    <property type="project" value="UniProtKB-UniRule"/>
</dbReference>
<dbReference type="EC" id="6.3.5.3" evidence="8"/>
<dbReference type="OrthoDB" id="6486at2157"/>
<dbReference type="HOGENOM" id="CLU_001031_3_1_2"/>
<evidence type="ECO:0000313" key="9">
    <source>
        <dbReference type="EMBL" id="ABL87291.1"/>
    </source>
</evidence>
<evidence type="ECO:0000256" key="7">
    <source>
        <dbReference type="ARBA" id="ARBA00022962"/>
    </source>
</evidence>
<dbReference type="Proteomes" id="UP000002595">
    <property type="component" value="Chromosome"/>
</dbReference>
<keyword evidence="7 8" id="KW-0315">Glutamine amidotransferase</keyword>
<keyword evidence="5 8" id="KW-0378">Hydrolase</keyword>
<dbReference type="Pfam" id="PF13507">
    <property type="entry name" value="GATase_5"/>
    <property type="match status" value="2"/>
</dbReference>
<comment type="pathway">
    <text evidence="8">Purine metabolism; IMP biosynthesis via de novo pathway; 5-amino-1-(5-phospho-D-ribosyl)imidazole from N(2)-formyl-N(1)-(5-phospho-D-ribosyl)glycinamide: step 1/2.</text>
</comment>
<evidence type="ECO:0000256" key="2">
    <source>
        <dbReference type="ARBA" id="ARBA00022598"/>
    </source>
</evidence>
<dbReference type="KEGG" id="pis:Pisl_0108"/>
<dbReference type="PROSITE" id="PS51273">
    <property type="entry name" value="GATASE_TYPE_1"/>
    <property type="match status" value="1"/>
</dbReference>
<dbReference type="SMART" id="SM01211">
    <property type="entry name" value="GATase_5"/>
    <property type="match status" value="1"/>
</dbReference>
<dbReference type="GO" id="GO:0004642">
    <property type="term" value="F:phosphoribosylformylglycinamidine synthase activity"/>
    <property type="evidence" value="ECO:0007669"/>
    <property type="project" value="UniProtKB-UniRule"/>
</dbReference>
<keyword evidence="3 8" id="KW-0547">Nucleotide-binding</keyword>
<evidence type="ECO:0000256" key="5">
    <source>
        <dbReference type="ARBA" id="ARBA00022801"/>
    </source>
</evidence>
<dbReference type="NCBIfam" id="NF002957">
    <property type="entry name" value="PRK03619.1"/>
    <property type="match status" value="1"/>
</dbReference>
<dbReference type="RefSeq" id="WP_011761868.1">
    <property type="nucleotide sequence ID" value="NC_008701.1"/>
</dbReference>
<sequence>MYRVAVLKFPGTNGDYDVLRALNLVGLQGEIVWYRDYAAGKYDAVVLAGGFSYGDRLRAGAIAAQTEAIEQLRRDVEREIPVLGICNGFQILVEAGFLPGALAPNEPPGFISKWIQVAVVDVKTPFTHLYEPGEVVYMPIAHGEGRYIPSGPYTQAFRYVENPNGSHNATAGVSNGNVLGLMPHPERAVDRDISRGGVGGLKLWLSLKSWLKG</sequence>
<evidence type="ECO:0000313" key="10">
    <source>
        <dbReference type="Proteomes" id="UP000002595"/>
    </source>
</evidence>
<dbReference type="eggNOG" id="arCOG00102">
    <property type="taxonomic scope" value="Archaea"/>
</dbReference>
<gene>
    <name evidence="8" type="primary">purQ</name>
    <name evidence="9" type="ordered locus">Pisl_0108</name>
</gene>
<feature type="active site" evidence="8">
    <location>
        <position position="184"/>
    </location>
</feature>
<keyword evidence="4 8" id="KW-0658">Purine biosynthesis</keyword>
<dbReference type="AlphaFoldDB" id="A1RQQ9"/>
<dbReference type="PIRSF" id="PIRSF001586">
    <property type="entry name" value="FGAM_synth_I"/>
    <property type="match status" value="1"/>
</dbReference>
<dbReference type="Gene3D" id="3.40.50.880">
    <property type="match status" value="1"/>
</dbReference>
<dbReference type="GO" id="GO:0005524">
    <property type="term" value="F:ATP binding"/>
    <property type="evidence" value="ECO:0007669"/>
    <property type="project" value="UniProtKB-KW"/>
</dbReference>
<dbReference type="EMBL" id="CP000504">
    <property type="protein sequence ID" value="ABL87291.1"/>
    <property type="molecule type" value="Genomic_DNA"/>
</dbReference>
<proteinExistence type="inferred from homology"/>
<comment type="subunit">
    <text evidence="8">Part of the FGAM synthase complex composed of 1 PurL, 1 PurQ and 2 PurS subunits.</text>
</comment>
<dbReference type="NCBIfam" id="TIGR01737">
    <property type="entry name" value="FGAM_synth_I"/>
    <property type="match status" value="1"/>
</dbReference>
<comment type="catalytic activity">
    <reaction evidence="8">
        <text>N(2)-formyl-N(1)-(5-phospho-beta-D-ribosyl)glycinamide + L-glutamine + ATP + H2O = 2-formamido-N(1)-(5-O-phospho-beta-D-ribosyl)acetamidine + L-glutamate + ADP + phosphate + H(+)</text>
        <dbReference type="Rhea" id="RHEA:17129"/>
        <dbReference type="ChEBI" id="CHEBI:15377"/>
        <dbReference type="ChEBI" id="CHEBI:15378"/>
        <dbReference type="ChEBI" id="CHEBI:29985"/>
        <dbReference type="ChEBI" id="CHEBI:30616"/>
        <dbReference type="ChEBI" id="CHEBI:43474"/>
        <dbReference type="ChEBI" id="CHEBI:58359"/>
        <dbReference type="ChEBI" id="CHEBI:147286"/>
        <dbReference type="ChEBI" id="CHEBI:147287"/>
        <dbReference type="ChEBI" id="CHEBI:456216"/>
        <dbReference type="EC" id="6.3.5.3"/>
    </reaction>
</comment>
<dbReference type="STRING" id="384616.Pisl_0108"/>
<comment type="function">
    <text evidence="8">Part of the phosphoribosylformylglycinamidine synthase complex involved in the purines biosynthetic pathway. Catalyzes the ATP-dependent conversion of formylglycinamide ribonucleotide (FGAR) and glutamine to yield formylglycinamidine ribonucleotide (FGAM) and glutamate. The FGAM synthase complex is composed of three subunits. PurQ produces an ammonia molecule by converting glutamine to glutamate. PurL transfers the ammonia molecule to FGAR to form FGAM in an ATP-dependent manner. PurS interacts with PurQ and PurL and is thought to assist in the transfer of the ammonia molecule from PurQ to PurL.</text>
</comment>
<dbReference type="GO" id="GO:0004359">
    <property type="term" value="F:glutaminase activity"/>
    <property type="evidence" value="ECO:0007669"/>
    <property type="project" value="UniProtKB-EC"/>
</dbReference>
<dbReference type="InterPro" id="IPR029062">
    <property type="entry name" value="Class_I_gatase-like"/>
</dbReference>
<dbReference type="PANTHER" id="PTHR47552">
    <property type="entry name" value="PHOSPHORIBOSYLFORMYLGLYCINAMIDINE SYNTHASE SUBUNIT PURQ"/>
    <property type="match status" value="1"/>
</dbReference>
<protein>
    <recommendedName>
        <fullName evidence="8">Phosphoribosylformylglycinamidine synthase subunit PurQ</fullName>
        <shortName evidence="8">FGAM synthase</shortName>
        <ecNumber evidence="8">6.3.5.3</ecNumber>
    </recommendedName>
    <alternativeName>
        <fullName evidence="8">Formylglycinamide ribonucleotide amidotransferase subunit I</fullName>
        <shortName evidence="8">FGAR amidotransferase I</shortName>
        <shortName evidence="8">FGAR-AT I</shortName>
    </alternativeName>
    <alternativeName>
        <fullName evidence="8">Glutaminase PurQ</fullName>
        <ecNumber evidence="8">3.5.1.2</ecNumber>
    </alternativeName>
    <alternativeName>
        <fullName evidence="8">Phosphoribosylformylglycinamidine synthase subunit I</fullName>
    </alternativeName>
</protein>
<organism evidence="9 10">
    <name type="scientific">Pyrobaculum islandicum (strain DSM 4184 / JCM 9189 / GEO3)</name>
    <dbReference type="NCBI Taxonomy" id="384616"/>
    <lineage>
        <taxon>Archaea</taxon>
        <taxon>Thermoproteota</taxon>
        <taxon>Thermoprotei</taxon>
        <taxon>Thermoproteales</taxon>
        <taxon>Thermoproteaceae</taxon>
        <taxon>Pyrobaculum</taxon>
    </lineage>
</organism>
<accession>A1RQQ9</accession>
<reference evidence="9" key="1">
    <citation type="submission" date="2006-12" db="EMBL/GenBank/DDBJ databases">
        <title>Complete sequence of Pyrobaculum islandicum DSM 4184.</title>
        <authorList>
            <person name="Copeland A."/>
            <person name="Lucas S."/>
            <person name="Lapidus A."/>
            <person name="Barry K."/>
            <person name="Detter J.C."/>
            <person name="Glavina del Rio T."/>
            <person name="Dalin E."/>
            <person name="Tice H."/>
            <person name="Pitluck S."/>
            <person name="Meincke L."/>
            <person name="Brettin T."/>
            <person name="Bruce D."/>
            <person name="Han C."/>
            <person name="Tapia R."/>
            <person name="Gilna P."/>
            <person name="Schmutz J."/>
            <person name="Larimer F."/>
            <person name="Land M."/>
            <person name="Hauser L."/>
            <person name="Kyrpides N."/>
            <person name="Mikhailova N."/>
            <person name="Cozen A.E."/>
            <person name="Fitz-Gibbon S.T."/>
            <person name="House C.H."/>
            <person name="Saltikov C."/>
            <person name="Lowe T."/>
            <person name="Richardson P."/>
        </authorList>
    </citation>
    <scope>NUCLEOTIDE SEQUENCE [LARGE SCALE GENOMIC DNA]</scope>
    <source>
        <strain evidence="9">DSM 4184</strain>
    </source>
</reference>
<dbReference type="EC" id="3.5.1.2" evidence="8"/>
<dbReference type="UniPathway" id="UPA00074">
    <property type="reaction ID" value="UER00128"/>
</dbReference>
<dbReference type="InterPro" id="IPR010075">
    <property type="entry name" value="PRibForGlyAmidine_synth_PurQ"/>
</dbReference>
<dbReference type="GeneID" id="4617466"/>
<dbReference type="SUPFAM" id="SSF52317">
    <property type="entry name" value="Class I glutamine amidotransferase-like"/>
    <property type="match status" value="1"/>
</dbReference>
<feature type="active site" description="Nucleophile" evidence="8">
    <location>
        <position position="86"/>
    </location>
</feature>